<dbReference type="GO" id="GO:0003677">
    <property type="term" value="F:DNA binding"/>
    <property type="evidence" value="ECO:0007669"/>
    <property type="project" value="UniProtKB-KW"/>
</dbReference>
<accession>Q6YRQ7</accession>
<organism evidence="5 6">
    <name type="scientific">Synechocystis sp. (strain ATCC 27184 / PCC 6803 / Kazusa)</name>
    <dbReference type="NCBI Taxonomy" id="1111708"/>
    <lineage>
        <taxon>Bacteria</taxon>
        <taxon>Bacillati</taxon>
        <taxon>Cyanobacteriota</taxon>
        <taxon>Cyanophyceae</taxon>
        <taxon>Synechococcales</taxon>
        <taxon>Merismopediaceae</taxon>
        <taxon>Synechocystis</taxon>
    </lineage>
</organism>
<feature type="domain" description="Type I restriction modification DNA specificity" evidence="4">
    <location>
        <begin position="5"/>
        <end position="156"/>
    </location>
</feature>
<dbReference type="InterPro" id="IPR044946">
    <property type="entry name" value="Restrct_endonuc_typeI_TRD_sf"/>
</dbReference>
<sequence>MSNNWNILNFGNLIILEYGNTLTEENRSGGDYPVYGSNGIIGFHKAYLLDSPNIIVGRKGSVGEVVWANKNCWAIDTTYYVTLKQDNSLRFIYWLLKSFDLRKLDSSTGVPGLNRNDVYRIKCNLPSLPEQEKIAEILDTMDEAIAKTEECIAKLKKIKAGLVHDLLTRGIDENGELRDPVRHPEQFKQSAIGLIPKEWDIKELSQLATVDRGKFTHRPRNDPNFYGGQYPFIQTGDIAQNLGQVIRSYTQTLNENGAKVSREFPVGTIAVTIAANIADTAILGIPMFFPDSIVGVTVFPQFNHRLVELCIRFAKHKLDAKATQSAQKNINLEDLRPLLIPFPRNPKEQDRMSSVYEKFDERLKKEEAYLEKLKLHKKGLMHDLLTGKVRVNHL</sequence>
<keyword evidence="2" id="KW-0680">Restriction system</keyword>
<dbReference type="Pfam" id="PF01420">
    <property type="entry name" value="Methylase_S"/>
    <property type="match status" value="2"/>
</dbReference>
<dbReference type="InterPro" id="IPR052021">
    <property type="entry name" value="Type-I_RS_S_subunit"/>
</dbReference>
<dbReference type="REBASE" id="90423">
    <property type="entry name" value="S.Ssp6803V"/>
</dbReference>
<reference evidence="5 6" key="1">
    <citation type="journal article" date="2003" name="DNA Res.">
        <title>Structural analysis of four large plasmids harboring in a unicellular cyanobacterium, Synechocystis sp. PCC 6803.</title>
        <authorList>
            <person name="Kaneko T."/>
            <person name="Nakamura Y."/>
            <person name="Sasamoto S."/>
            <person name="Watanabe A."/>
            <person name="Kohara M."/>
            <person name="Matsumoto M."/>
            <person name="Shimpo S."/>
            <person name="Yamada M."/>
            <person name="Tabata S."/>
        </authorList>
    </citation>
    <scope>NUCLEOTIDE SEQUENCE [LARGE SCALE GENOMIC DNA]</scope>
    <source>
        <strain evidence="6">ATCC 27184 / PCC 6803 / Kazusa</strain>
    </source>
</reference>
<evidence type="ECO:0000256" key="2">
    <source>
        <dbReference type="ARBA" id="ARBA00022747"/>
    </source>
</evidence>
<dbReference type="CDD" id="cd17282">
    <property type="entry name" value="RMtype1_S_Eco16444ORF1681_TRD1-CR1_like"/>
    <property type="match status" value="1"/>
</dbReference>
<dbReference type="PANTHER" id="PTHR30408:SF12">
    <property type="entry name" value="TYPE I RESTRICTION ENZYME MJAVIII SPECIFICITY SUBUNIT"/>
    <property type="match status" value="1"/>
</dbReference>
<geneLocation type="plasmid" evidence="5 6">
    <name>pSYSX</name>
</geneLocation>
<dbReference type="SUPFAM" id="SSF116734">
    <property type="entry name" value="DNA methylase specificity domain"/>
    <property type="match status" value="2"/>
</dbReference>
<evidence type="ECO:0000313" key="6">
    <source>
        <dbReference type="Proteomes" id="UP000001425"/>
    </source>
</evidence>
<dbReference type="PhylomeDB" id="Q6YRQ7"/>
<keyword evidence="3" id="KW-0238">DNA-binding</keyword>
<proteinExistence type="inferred from homology"/>
<evidence type="ECO:0000256" key="1">
    <source>
        <dbReference type="ARBA" id="ARBA00010923"/>
    </source>
</evidence>
<dbReference type="EMBL" id="AP006585">
    <property type="protein sequence ID" value="BAD02154.1"/>
    <property type="molecule type" value="Genomic_DNA"/>
</dbReference>
<evidence type="ECO:0000313" key="5">
    <source>
        <dbReference type="EMBL" id="BAD02154.1"/>
    </source>
</evidence>
<dbReference type="CDD" id="cd17267">
    <property type="entry name" value="RMtype1_S_EcoAO83I-TRD1-CR1_like"/>
    <property type="match status" value="1"/>
</dbReference>
<dbReference type="InterPro" id="IPR000055">
    <property type="entry name" value="Restrct_endonuc_typeI_TRD"/>
</dbReference>
<evidence type="ECO:0000256" key="3">
    <source>
        <dbReference type="ARBA" id="ARBA00023125"/>
    </source>
</evidence>
<dbReference type="Gene3D" id="3.90.220.20">
    <property type="entry name" value="DNA methylase specificity domains"/>
    <property type="match status" value="2"/>
</dbReference>
<feature type="domain" description="Type I restriction modification DNA specificity" evidence="4">
    <location>
        <begin position="196"/>
        <end position="367"/>
    </location>
</feature>
<keyword evidence="6" id="KW-1185">Reference proteome</keyword>
<dbReference type="KEGG" id="syn:slr6097"/>
<dbReference type="AlphaFoldDB" id="Q6YRQ7"/>
<evidence type="ECO:0000259" key="4">
    <source>
        <dbReference type="Pfam" id="PF01420"/>
    </source>
</evidence>
<gene>
    <name evidence="5" type="ordered locus">slr6097</name>
</gene>
<dbReference type="Gene3D" id="1.10.287.1120">
    <property type="entry name" value="Bipartite methylase S protein"/>
    <property type="match status" value="1"/>
</dbReference>
<protein>
    <submittedName>
        <fullName evidence="5">Type I site-specific deoxyribonuclease</fullName>
    </submittedName>
</protein>
<dbReference type="EnsemblBacteria" id="BAD02154">
    <property type="protein sequence ID" value="BAD02154"/>
    <property type="gene ID" value="BAD02154"/>
</dbReference>
<dbReference type="Proteomes" id="UP000001425">
    <property type="component" value="Plasmid pSYSX"/>
</dbReference>
<dbReference type="InParanoid" id="Q6YRQ7"/>
<keyword evidence="5" id="KW-0614">Plasmid</keyword>
<name>Q6YRQ7_SYNY3</name>
<dbReference type="GO" id="GO:0009307">
    <property type="term" value="P:DNA restriction-modification system"/>
    <property type="evidence" value="ECO:0007669"/>
    <property type="project" value="UniProtKB-KW"/>
</dbReference>
<dbReference type="PANTHER" id="PTHR30408">
    <property type="entry name" value="TYPE-1 RESTRICTION ENZYME ECOKI SPECIFICITY PROTEIN"/>
    <property type="match status" value="1"/>
</dbReference>
<comment type="similarity">
    <text evidence="1">Belongs to the type-I restriction system S methylase family.</text>
</comment>